<sequence length="157" mass="17606">MPTLETLAHRARQLEKSFKKRVKLFKRQAEGAKDSTKKSGKAQEPLDPVSLESLRRQAIEVADLEMTLGGWGASEPRALVMEGEVVAGPLSPGQLVALEAWLKRVVQMYQAAGEERRAERAGEVRREVRALLESWRKEELATARAGESILAFIERER</sequence>
<dbReference type="AlphaFoldDB" id="A0A328C8Q8"/>
<comment type="caution">
    <text evidence="2">The sequence shown here is derived from an EMBL/GenBank/DDBJ whole genome shotgun (WGS) entry which is preliminary data.</text>
</comment>
<organism evidence="2 3">
    <name type="scientific">Lujinxingia litoralis</name>
    <dbReference type="NCBI Taxonomy" id="2211119"/>
    <lineage>
        <taxon>Bacteria</taxon>
        <taxon>Deltaproteobacteria</taxon>
        <taxon>Bradymonadales</taxon>
        <taxon>Lujinxingiaceae</taxon>
        <taxon>Lujinxingia</taxon>
    </lineage>
</organism>
<dbReference type="EMBL" id="QHKO01000003">
    <property type="protein sequence ID" value="RAL22994.1"/>
    <property type="molecule type" value="Genomic_DNA"/>
</dbReference>
<protein>
    <submittedName>
        <fullName evidence="2">Uncharacterized protein</fullName>
    </submittedName>
</protein>
<feature type="region of interest" description="Disordered" evidence="1">
    <location>
        <begin position="26"/>
        <end position="49"/>
    </location>
</feature>
<dbReference type="Proteomes" id="UP000249169">
    <property type="component" value="Unassembled WGS sequence"/>
</dbReference>
<gene>
    <name evidence="2" type="ORF">DL240_08880</name>
</gene>
<name>A0A328C8Q8_9DELT</name>
<evidence type="ECO:0000313" key="3">
    <source>
        <dbReference type="Proteomes" id="UP000249169"/>
    </source>
</evidence>
<proteinExistence type="predicted"/>
<evidence type="ECO:0000313" key="2">
    <source>
        <dbReference type="EMBL" id="RAL22994.1"/>
    </source>
</evidence>
<dbReference type="RefSeq" id="WP_111729522.1">
    <property type="nucleotide sequence ID" value="NZ_QHKO01000003.1"/>
</dbReference>
<feature type="compositionally biased region" description="Basic and acidic residues" evidence="1">
    <location>
        <begin position="27"/>
        <end position="37"/>
    </location>
</feature>
<dbReference type="OrthoDB" id="5512697at2"/>
<evidence type="ECO:0000256" key="1">
    <source>
        <dbReference type="SAM" id="MobiDB-lite"/>
    </source>
</evidence>
<accession>A0A328C8Q8</accession>
<keyword evidence="3" id="KW-1185">Reference proteome</keyword>
<reference evidence="2 3" key="1">
    <citation type="submission" date="2018-05" db="EMBL/GenBank/DDBJ databases">
        <title>Lujinxingia marina gen. nov. sp. nov., a new facultative anaerobic member of the class Deltaproteobacteria, and proposal of Lujinxingaceae fam. nov.</title>
        <authorList>
            <person name="Li C.-M."/>
        </authorList>
    </citation>
    <scope>NUCLEOTIDE SEQUENCE [LARGE SCALE GENOMIC DNA]</scope>
    <source>
        <strain evidence="2 3">B210</strain>
    </source>
</reference>